<evidence type="ECO:0000313" key="3">
    <source>
        <dbReference type="Proteomes" id="UP001139031"/>
    </source>
</evidence>
<evidence type="ECO:0000313" key="2">
    <source>
        <dbReference type="EMBL" id="MBZ5715377.1"/>
    </source>
</evidence>
<protein>
    <submittedName>
        <fullName evidence="2">Antibiotic biosynthesis monooxygenase</fullName>
    </submittedName>
</protein>
<feature type="domain" description="ABM" evidence="1">
    <location>
        <begin position="6"/>
        <end position="96"/>
    </location>
</feature>
<dbReference type="GO" id="GO:0004497">
    <property type="term" value="F:monooxygenase activity"/>
    <property type="evidence" value="ECO:0007669"/>
    <property type="project" value="UniProtKB-KW"/>
</dbReference>
<keyword evidence="2" id="KW-0560">Oxidoreductase</keyword>
<dbReference type="PANTHER" id="PTHR33336">
    <property type="entry name" value="QUINOL MONOOXYGENASE YGIN-RELATED"/>
    <property type="match status" value="1"/>
</dbReference>
<dbReference type="Pfam" id="PF03992">
    <property type="entry name" value="ABM"/>
    <property type="match status" value="1"/>
</dbReference>
<reference evidence="2" key="1">
    <citation type="submission" date="2021-08" db="EMBL/GenBank/DDBJ databases">
        <authorList>
            <person name="Stevens D.C."/>
        </authorList>
    </citation>
    <scope>NUCLEOTIDE SEQUENCE</scope>
    <source>
        <strain evidence="2">DSM 53165</strain>
    </source>
</reference>
<organism evidence="2 3">
    <name type="scientific">Nannocystis pusilla</name>
    <dbReference type="NCBI Taxonomy" id="889268"/>
    <lineage>
        <taxon>Bacteria</taxon>
        <taxon>Pseudomonadati</taxon>
        <taxon>Myxococcota</taxon>
        <taxon>Polyangia</taxon>
        <taxon>Nannocystales</taxon>
        <taxon>Nannocystaceae</taxon>
        <taxon>Nannocystis</taxon>
    </lineage>
</organism>
<dbReference type="Proteomes" id="UP001139031">
    <property type="component" value="Unassembled WGS sequence"/>
</dbReference>
<name>A0ABS7U487_9BACT</name>
<sequence>MPDPHVHVVTTMLARPHTAEQFAAAMRELVQAGRRLPGNRRFEAWQGTGDPREFVVLEVWDSDDAADAHLGSAHTEKAFVAIGPLLELPSALVRHVRVA</sequence>
<accession>A0ABS7U487</accession>
<dbReference type="RefSeq" id="WP_224197117.1">
    <property type="nucleotide sequence ID" value="NZ_JAIRAU010000056.1"/>
</dbReference>
<dbReference type="Gene3D" id="3.30.70.100">
    <property type="match status" value="1"/>
</dbReference>
<dbReference type="EMBL" id="JAIRAU010000056">
    <property type="protein sequence ID" value="MBZ5715377.1"/>
    <property type="molecule type" value="Genomic_DNA"/>
</dbReference>
<comment type="caution">
    <text evidence="2">The sequence shown here is derived from an EMBL/GenBank/DDBJ whole genome shotgun (WGS) entry which is preliminary data.</text>
</comment>
<keyword evidence="2" id="KW-0503">Monooxygenase</keyword>
<dbReference type="SUPFAM" id="SSF54909">
    <property type="entry name" value="Dimeric alpha+beta barrel"/>
    <property type="match status" value="1"/>
</dbReference>
<dbReference type="InterPro" id="IPR007138">
    <property type="entry name" value="ABM_dom"/>
</dbReference>
<keyword evidence="3" id="KW-1185">Reference proteome</keyword>
<gene>
    <name evidence="2" type="ORF">K7C98_39590</name>
</gene>
<dbReference type="PROSITE" id="PS51725">
    <property type="entry name" value="ABM"/>
    <property type="match status" value="1"/>
</dbReference>
<dbReference type="PANTHER" id="PTHR33336:SF3">
    <property type="entry name" value="ABM DOMAIN-CONTAINING PROTEIN"/>
    <property type="match status" value="1"/>
</dbReference>
<dbReference type="InterPro" id="IPR050744">
    <property type="entry name" value="AI-2_Isomerase_LsrG"/>
</dbReference>
<dbReference type="InterPro" id="IPR011008">
    <property type="entry name" value="Dimeric_a/b-barrel"/>
</dbReference>
<evidence type="ECO:0000259" key="1">
    <source>
        <dbReference type="PROSITE" id="PS51725"/>
    </source>
</evidence>
<proteinExistence type="predicted"/>